<dbReference type="SUPFAM" id="SSF52343">
    <property type="entry name" value="Ferredoxin reductase-like, C-terminal NADP-linked domain"/>
    <property type="match status" value="1"/>
</dbReference>
<dbReference type="Pfam" id="PF00175">
    <property type="entry name" value="NAD_binding_1"/>
    <property type="match status" value="1"/>
</dbReference>
<evidence type="ECO:0000256" key="7">
    <source>
        <dbReference type="ARBA" id="ARBA00023027"/>
    </source>
</evidence>
<dbReference type="CDD" id="cd06184">
    <property type="entry name" value="flavohem_like_fad_nad_binding"/>
    <property type="match status" value="1"/>
</dbReference>
<dbReference type="InterPro" id="IPR001433">
    <property type="entry name" value="OxRdtase_FAD/NAD-bd"/>
</dbReference>
<keyword evidence="10" id="KW-0813">Transport</keyword>
<dbReference type="PANTHER" id="PTHR43396:SF3">
    <property type="entry name" value="FLAVOHEMOPROTEIN"/>
    <property type="match status" value="1"/>
</dbReference>
<evidence type="ECO:0000256" key="6">
    <source>
        <dbReference type="ARBA" id="ARBA00023004"/>
    </source>
</evidence>
<keyword evidence="6" id="KW-0408">Iron</keyword>
<dbReference type="InterPro" id="IPR017927">
    <property type="entry name" value="FAD-bd_FR_type"/>
</dbReference>
<dbReference type="InterPro" id="IPR017938">
    <property type="entry name" value="Riboflavin_synthase-like_b-brl"/>
</dbReference>
<organism evidence="13 14">
    <name type="scientific">Streptomyces lienomycini</name>
    <dbReference type="NCBI Taxonomy" id="284035"/>
    <lineage>
        <taxon>Bacteria</taxon>
        <taxon>Bacillati</taxon>
        <taxon>Actinomycetota</taxon>
        <taxon>Actinomycetes</taxon>
        <taxon>Kitasatosporales</taxon>
        <taxon>Streptomycetaceae</taxon>
        <taxon>Streptomyces</taxon>
    </lineage>
</organism>
<dbReference type="PROSITE" id="PS51384">
    <property type="entry name" value="FAD_FR"/>
    <property type="match status" value="1"/>
</dbReference>
<dbReference type="PROSITE" id="PS01033">
    <property type="entry name" value="GLOBIN"/>
    <property type="match status" value="1"/>
</dbReference>
<dbReference type="CDD" id="cd14782">
    <property type="entry name" value="FHb-globin_2"/>
    <property type="match status" value="1"/>
</dbReference>
<dbReference type="PANTHER" id="PTHR43396">
    <property type="entry name" value="FLAVOHEMOPROTEIN"/>
    <property type="match status" value="1"/>
</dbReference>
<dbReference type="Pfam" id="PF00042">
    <property type="entry name" value="Globin"/>
    <property type="match status" value="1"/>
</dbReference>
<dbReference type="InterPro" id="IPR039261">
    <property type="entry name" value="FNR_nucleotide-bd"/>
</dbReference>
<evidence type="ECO:0000256" key="5">
    <source>
        <dbReference type="ARBA" id="ARBA00022723"/>
    </source>
</evidence>
<evidence type="ECO:0000256" key="4">
    <source>
        <dbReference type="ARBA" id="ARBA00022621"/>
    </source>
</evidence>
<evidence type="ECO:0000256" key="2">
    <source>
        <dbReference type="ARBA" id="ARBA00012229"/>
    </source>
</evidence>
<comment type="catalytic activity">
    <reaction evidence="9">
        <text>2 nitric oxide + NADPH + 2 O2 = 2 nitrate + NADP(+) + H(+)</text>
        <dbReference type="Rhea" id="RHEA:19465"/>
        <dbReference type="ChEBI" id="CHEBI:15378"/>
        <dbReference type="ChEBI" id="CHEBI:15379"/>
        <dbReference type="ChEBI" id="CHEBI:16480"/>
        <dbReference type="ChEBI" id="CHEBI:17632"/>
        <dbReference type="ChEBI" id="CHEBI:57783"/>
        <dbReference type="ChEBI" id="CHEBI:58349"/>
        <dbReference type="EC" id="1.14.12.17"/>
    </reaction>
</comment>
<evidence type="ECO:0000259" key="11">
    <source>
        <dbReference type="PROSITE" id="PS01033"/>
    </source>
</evidence>
<keyword evidence="4 10" id="KW-0561">Oxygen transport</keyword>
<gene>
    <name evidence="13" type="ORF">ACFPRC_01715</name>
</gene>
<keyword evidence="7" id="KW-0520">NAD</keyword>
<comment type="caution">
    <text evidence="13">The sequence shown here is derived from an EMBL/GenBank/DDBJ whole genome shotgun (WGS) entry which is preliminary data.</text>
</comment>
<evidence type="ECO:0000313" key="13">
    <source>
        <dbReference type="EMBL" id="MFC5013588.1"/>
    </source>
</evidence>
<dbReference type="EMBL" id="JBHSJO010000001">
    <property type="protein sequence ID" value="MFC5013588.1"/>
    <property type="molecule type" value="Genomic_DNA"/>
</dbReference>
<dbReference type="RefSeq" id="WP_271413555.1">
    <property type="nucleotide sequence ID" value="NZ_BAAATN010000003.1"/>
</dbReference>
<dbReference type="InterPro" id="IPR012292">
    <property type="entry name" value="Globin/Proto"/>
</dbReference>
<dbReference type="Proteomes" id="UP001595855">
    <property type="component" value="Unassembled WGS sequence"/>
</dbReference>
<evidence type="ECO:0000313" key="14">
    <source>
        <dbReference type="Proteomes" id="UP001595855"/>
    </source>
</evidence>
<feature type="domain" description="Globin" evidence="11">
    <location>
        <begin position="1"/>
        <end position="141"/>
    </location>
</feature>
<dbReference type="InterPro" id="IPR000971">
    <property type="entry name" value="Globin"/>
</dbReference>
<dbReference type="Gene3D" id="2.40.30.10">
    <property type="entry name" value="Translation factors"/>
    <property type="match status" value="1"/>
</dbReference>
<dbReference type="SUPFAM" id="SSF63380">
    <property type="entry name" value="Riboflavin synthase domain-like"/>
    <property type="match status" value="1"/>
</dbReference>
<keyword evidence="3 10" id="KW-0349">Heme</keyword>
<comment type="similarity">
    <text evidence="10">Belongs to the globin family.</text>
</comment>
<dbReference type="InterPro" id="IPR009050">
    <property type="entry name" value="Globin-like_sf"/>
</dbReference>
<evidence type="ECO:0000256" key="1">
    <source>
        <dbReference type="ARBA" id="ARBA00006401"/>
    </source>
</evidence>
<dbReference type="Gene3D" id="3.40.50.80">
    <property type="entry name" value="Nucleotide-binding domain of ferredoxin-NADP reductase (FNR) module"/>
    <property type="match status" value="1"/>
</dbReference>
<name>A0ABV9WP88_9ACTN</name>
<dbReference type="SUPFAM" id="SSF46458">
    <property type="entry name" value="Globin-like"/>
    <property type="match status" value="1"/>
</dbReference>
<evidence type="ECO:0000256" key="3">
    <source>
        <dbReference type="ARBA" id="ARBA00022617"/>
    </source>
</evidence>
<evidence type="ECO:0000256" key="8">
    <source>
        <dbReference type="ARBA" id="ARBA00048649"/>
    </source>
</evidence>
<keyword evidence="5" id="KW-0479">Metal-binding</keyword>
<dbReference type="Gene3D" id="1.10.490.10">
    <property type="entry name" value="Globins"/>
    <property type="match status" value="1"/>
</dbReference>
<comment type="catalytic activity">
    <reaction evidence="8">
        <text>2 nitric oxide + NADH + 2 O2 = 2 nitrate + NAD(+) + H(+)</text>
        <dbReference type="Rhea" id="RHEA:19469"/>
        <dbReference type="ChEBI" id="CHEBI:15378"/>
        <dbReference type="ChEBI" id="CHEBI:15379"/>
        <dbReference type="ChEBI" id="CHEBI:16480"/>
        <dbReference type="ChEBI" id="CHEBI:17632"/>
        <dbReference type="ChEBI" id="CHEBI:57540"/>
        <dbReference type="ChEBI" id="CHEBI:57945"/>
        <dbReference type="EC" id="1.14.12.17"/>
    </reaction>
</comment>
<protein>
    <recommendedName>
        <fullName evidence="2">nitric oxide dioxygenase</fullName>
        <ecNumber evidence="2">1.14.12.17</ecNumber>
    </recommendedName>
</protein>
<feature type="domain" description="FAD-binding FR-type" evidence="12">
    <location>
        <begin position="153"/>
        <end position="263"/>
    </location>
</feature>
<accession>A0ABV9WP88</accession>
<reference evidence="14" key="1">
    <citation type="journal article" date="2019" name="Int. J. Syst. Evol. Microbiol.">
        <title>The Global Catalogue of Microorganisms (GCM) 10K type strain sequencing project: providing services to taxonomists for standard genome sequencing and annotation.</title>
        <authorList>
            <consortium name="The Broad Institute Genomics Platform"/>
            <consortium name="The Broad Institute Genome Sequencing Center for Infectious Disease"/>
            <person name="Wu L."/>
            <person name="Ma J."/>
        </authorList>
    </citation>
    <scope>NUCLEOTIDE SEQUENCE [LARGE SCALE GENOMIC DNA]</scope>
    <source>
        <strain evidence="14">CGMCC 4.1542</strain>
    </source>
</reference>
<evidence type="ECO:0000259" key="12">
    <source>
        <dbReference type="PROSITE" id="PS51384"/>
    </source>
</evidence>
<dbReference type="EC" id="1.14.12.17" evidence="2"/>
<keyword evidence="14" id="KW-1185">Reference proteome</keyword>
<proteinExistence type="inferred from homology"/>
<comment type="similarity">
    <text evidence="1">In the C-terminal section; belongs to the flavoprotein pyridine nucleotide cytochrome reductase family.</text>
</comment>
<evidence type="ECO:0000256" key="9">
    <source>
        <dbReference type="ARBA" id="ARBA00049433"/>
    </source>
</evidence>
<sequence>MLSAESASVVRATLPAVTGALDEIASRFYGTMFHDRPELLDGLFNRGNQASGAQRRALAGSIAAFAGALLDHPDTRPDTLLERIAHKHVSVGITDDQYTIVHKYLFAAIADVLGDAVTAEVAAAWDEVYWLMAGALIGMEARLYHEAGLRPGHVWRPWTVVERRTETPDVVSFVLRPSDGGPAPRARAGQYVSVRVAMSDGVRQLRQYSLSADPGGDLRRITVKRVAGADGSPDGEVSNLLFGDVCRGDELTLSTPAGDIVLDDAEAAAPLVLVSAGIGCTPLTGMLAHLAALESTRPVLVLHADRSPAEHALRAETRQLVDRLPDARAVFWYERPGPQEPEARSGLMDLSGVELPAGAAVFMCGSLPFMRDVRARLIAAGVPARRIRYEVFGPDLWLADKTDRAGREDTADSAA</sequence>
<evidence type="ECO:0000256" key="10">
    <source>
        <dbReference type="RuleBase" id="RU000356"/>
    </source>
</evidence>